<evidence type="ECO:0000313" key="3">
    <source>
        <dbReference type="Proteomes" id="UP000199223"/>
    </source>
</evidence>
<dbReference type="SUPFAM" id="SSF140931">
    <property type="entry name" value="Fic-like"/>
    <property type="match status" value="1"/>
</dbReference>
<dbReference type="AlphaFoldDB" id="A0A1H7CWG5"/>
<gene>
    <name evidence="2" type="ORF">SAMN04488058_1454</name>
</gene>
<dbReference type="Gene3D" id="1.20.120.1870">
    <property type="entry name" value="Fic/DOC protein, Fido domain"/>
    <property type="match status" value="1"/>
</dbReference>
<dbReference type="NCBIfam" id="TIGR01550">
    <property type="entry name" value="DOC_P1"/>
    <property type="match status" value="1"/>
</dbReference>
<dbReference type="GO" id="GO:0016301">
    <property type="term" value="F:kinase activity"/>
    <property type="evidence" value="ECO:0007669"/>
    <property type="project" value="InterPro"/>
</dbReference>
<dbReference type="STRING" id="856736.SAMN04488058_1454"/>
<organism evidence="2 3">
    <name type="scientific">Deinococcus reticulitermitis</name>
    <dbReference type="NCBI Taxonomy" id="856736"/>
    <lineage>
        <taxon>Bacteria</taxon>
        <taxon>Thermotogati</taxon>
        <taxon>Deinococcota</taxon>
        <taxon>Deinococci</taxon>
        <taxon>Deinococcales</taxon>
        <taxon>Deinococcaceae</taxon>
        <taxon>Deinococcus</taxon>
    </lineage>
</organism>
<dbReference type="InterPro" id="IPR036597">
    <property type="entry name" value="Fido-like_dom_sf"/>
</dbReference>
<dbReference type="InterPro" id="IPR053737">
    <property type="entry name" value="Type_II_TA_Toxin"/>
</dbReference>
<name>A0A1H7CWG5_9DEIO</name>
<feature type="domain" description="Fido" evidence="1">
    <location>
        <begin position="17"/>
        <end position="139"/>
    </location>
</feature>
<dbReference type="EMBL" id="FNZA01000045">
    <property type="protein sequence ID" value="SEJ93998.1"/>
    <property type="molecule type" value="Genomic_DNA"/>
</dbReference>
<evidence type="ECO:0000259" key="1">
    <source>
        <dbReference type="PROSITE" id="PS51459"/>
    </source>
</evidence>
<sequence length="146" mass="15718">MPFPKGYFHRHRGWSFPTPALIHLIHDGILETSPGRAGVAHEGVIQSAASKPVESAFGEDAYPTLFAKVAALGYTLAHDHGFSDGNKRTALEVMTLTLKRNGFSPNPTEREAATVMVLTAMDFLTVPGLRVALMAWCGIDPADDTA</sequence>
<dbReference type="PANTHER" id="PTHR39426:SF1">
    <property type="entry name" value="HOMOLOGY TO DEATH-ON-CURING PROTEIN OF PHAGE P1"/>
    <property type="match status" value="1"/>
</dbReference>
<accession>A0A1H7CWG5</accession>
<proteinExistence type="predicted"/>
<protein>
    <submittedName>
        <fullName evidence="2">Death on curing protein</fullName>
    </submittedName>
</protein>
<dbReference type="Pfam" id="PF02661">
    <property type="entry name" value="Fic"/>
    <property type="match status" value="1"/>
</dbReference>
<evidence type="ECO:0000313" key="2">
    <source>
        <dbReference type="EMBL" id="SEJ93998.1"/>
    </source>
</evidence>
<keyword evidence="3" id="KW-1185">Reference proteome</keyword>
<dbReference type="RefSeq" id="WP_218142903.1">
    <property type="nucleotide sequence ID" value="NZ_FNZA01000045.1"/>
</dbReference>
<dbReference type="PROSITE" id="PS51459">
    <property type="entry name" value="FIDO"/>
    <property type="match status" value="1"/>
</dbReference>
<dbReference type="PANTHER" id="PTHR39426">
    <property type="entry name" value="HOMOLOGY TO DEATH-ON-CURING PROTEIN OF PHAGE P1"/>
    <property type="match status" value="1"/>
</dbReference>
<dbReference type="Proteomes" id="UP000199223">
    <property type="component" value="Unassembled WGS sequence"/>
</dbReference>
<dbReference type="InterPro" id="IPR006440">
    <property type="entry name" value="Doc"/>
</dbReference>
<reference evidence="3" key="1">
    <citation type="submission" date="2016-10" db="EMBL/GenBank/DDBJ databases">
        <authorList>
            <person name="Varghese N."/>
            <person name="Submissions S."/>
        </authorList>
    </citation>
    <scope>NUCLEOTIDE SEQUENCE [LARGE SCALE GENOMIC DNA]</scope>
    <source>
        <strain evidence="3">CGMCC 1.10218</strain>
    </source>
</reference>
<dbReference type="InterPro" id="IPR003812">
    <property type="entry name" value="Fido"/>
</dbReference>